<comment type="cofactor">
    <cofactor evidence="1">
        <name>Mg(2+)</name>
        <dbReference type="ChEBI" id="CHEBI:18420"/>
    </cofactor>
</comment>
<dbReference type="AlphaFoldDB" id="A0A1C5GDL9"/>
<keyword evidence="4" id="KW-0285">Flavoprotein</keyword>
<comment type="catalytic activity">
    <reaction evidence="10">
        <text>L-threonyl-[protein] + FAD = FMN-L-threonyl-[protein] + AMP + H(+)</text>
        <dbReference type="Rhea" id="RHEA:36847"/>
        <dbReference type="Rhea" id="RHEA-COMP:11060"/>
        <dbReference type="Rhea" id="RHEA-COMP:11061"/>
        <dbReference type="ChEBI" id="CHEBI:15378"/>
        <dbReference type="ChEBI" id="CHEBI:30013"/>
        <dbReference type="ChEBI" id="CHEBI:57692"/>
        <dbReference type="ChEBI" id="CHEBI:74257"/>
        <dbReference type="ChEBI" id="CHEBI:456215"/>
        <dbReference type="EC" id="2.7.1.180"/>
    </reaction>
</comment>
<sequence>MRIDQQPRTRWVDQSAFQPRRPDLRLGARSHRVDRPGTVGGDRIAVRHTVRTSTAEYTLLLNAPEWLGRRGIGEALRDAVAELRAIDLTYGPTRPESLVSRLRRGEISPDSYPPLADLVDRCAAMRAATDGWFDAWAVPGGFDPGGLLGGWAVERAAARLRAAGVHDYAVLTGADLVVRGHAAHGGPWRVAVHHPTDRQRAPLVLEMTAGAVGTSGVSGRQGHVVDPHTGEPADQLVAATVVGPDLAVADAYATALYAAGPAGLAWFRNGSDYRALFAHRR</sequence>
<dbReference type="InterPro" id="IPR024932">
    <property type="entry name" value="ApbE"/>
</dbReference>
<evidence type="ECO:0000256" key="2">
    <source>
        <dbReference type="ARBA" id="ARBA00011955"/>
    </source>
</evidence>
<dbReference type="Proteomes" id="UP000198251">
    <property type="component" value="Chromosome I"/>
</dbReference>
<evidence type="ECO:0000256" key="7">
    <source>
        <dbReference type="ARBA" id="ARBA00022827"/>
    </source>
</evidence>
<evidence type="ECO:0000256" key="6">
    <source>
        <dbReference type="ARBA" id="ARBA00022723"/>
    </source>
</evidence>
<evidence type="ECO:0000256" key="1">
    <source>
        <dbReference type="ARBA" id="ARBA00001946"/>
    </source>
</evidence>
<keyword evidence="5" id="KW-0808">Transferase</keyword>
<dbReference type="RefSeq" id="WP_089001619.1">
    <property type="nucleotide sequence ID" value="NZ_JBEPBY010000013.1"/>
</dbReference>
<dbReference type="EMBL" id="LT607733">
    <property type="protein sequence ID" value="SCG17944.1"/>
    <property type="molecule type" value="Genomic_DNA"/>
</dbReference>
<evidence type="ECO:0000256" key="4">
    <source>
        <dbReference type="ARBA" id="ARBA00022630"/>
    </source>
</evidence>
<evidence type="ECO:0000256" key="10">
    <source>
        <dbReference type="ARBA" id="ARBA00048540"/>
    </source>
</evidence>
<dbReference type="GeneID" id="95803981"/>
<keyword evidence="7" id="KW-0274">FAD</keyword>
<dbReference type="GO" id="GO:0016740">
    <property type="term" value="F:transferase activity"/>
    <property type="evidence" value="ECO:0007669"/>
    <property type="project" value="UniProtKB-KW"/>
</dbReference>
<accession>A0A1C5GDL9</accession>
<evidence type="ECO:0000313" key="12">
    <source>
        <dbReference type="Proteomes" id="UP000198251"/>
    </source>
</evidence>
<evidence type="ECO:0000256" key="3">
    <source>
        <dbReference type="ARBA" id="ARBA00016337"/>
    </source>
</evidence>
<evidence type="ECO:0000256" key="8">
    <source>
        <dbReference type="ARBA" id="ARBA00022842"/>
    </source>
</evidence>
<keyword evidence="6" id="KW-0479">Metal-binding</keyword>
<dbReference type="GO" id="GO:0046872">
    <property type="term" value="F:metal ion binding"/>
    <property type="evidence" value="ECO:0007669"/>
    <property type="project" value="UniProtKB-KW"/>
</dbReference>
<evidence type="ECO:0000256" key="5">
    <source>
        <dbReference type="ARBA" id="ARBA00022679"/>
    </source>
</evidence>
<gene>
    <name evidence="11" type="ORF">GA0070610_4270</name>
</gene>
<proteinExistence type="predicted"/>
<dbReference type="Pfam" id="PF02424">
    <property type="entry name" value="ApbE"/>
    <property type="match status" value="1"/>
</dbReference>
<keyword evidence="12" id="KW-1185">Reference proteome</keyword>
<reference evidence="11 12" key="1">
    <citation type="submission" date="2016-06" db="EMBL/GenBank/DDBJ databases">
        <authorList>
            <person name="Kjaerup R.B."/>
            <person name="Dalgaard T.S."/>
            <person name="Juul-Madsen H.R."/>
        </authorList>
    </citation>
    <scope>NUCLEOTIDE SEQUENCE [LARGE SCALE GENOMIC DNA]</scope>
    <source>
        <strain evidence="11 12">DSM 43913</strain>
    </source>
</reference>
<keyword evidence="11" id="KW-0449">Lipoprotein</keyword>
<dbReference type="SUPFAM" id="SSF143631">
    <property type="entry name" value="ApbE-like"/>
    <property type="match status" value="1"/>
</dbReference>
<dbReference type="EC" id="2.7.1.180" evidence="2"/>
<organism evidence="11 12">
    <name type="scientific">Micromonospora echinofusca</name>
    <dbReference type="NCBI Taxonomy" id="47858"/>
    <lineage>
        <taxon>Bacteria</taxon>
        <taxon>Bacillati</taxon>
        <taxon>Actinomycetota</taxon>
        <taxon>Actinomycetes</taxon>
        <taxon>Micromonosporales</taxon>
        <taxon>Micromonosporaceae</taxon>
        <taxon>Micromonospora</taxon>
    </lineage>
</organism>
<name>A0A1C5GDL9_MICEH</name>
<dbReference type="Gene3D" id="3.10.520.10">
    <property type="entry name" value="ApbE-like domains"/>
    <property type="match status" value="2"/>
</dbReference>
<protein>
    <recommendedName>
        <fullName evidence="3">FAD:protein FMN transferase</fullName>
        <ecNumber evidence="2">2.7.1.180</ecNumber>
    </recommendedName>
    <alternativeName>
        <fullName evidence="9">Flavin transferase</fullName>
    </alternativeName>
</protein>
<evidence type="ECO:0000313" key="11">
    <source>
        <dbReference type="EMBL" id="SCG17944.1"/>
    </source>
</evidence>
<keyword evidence="8" id="KW-0460">Magnesium</keyword>
<evidence type="ECO:0000256" key="9">
    <source>
        <dbReference type="ARBA" id="ARBA00031306"/>
    </source>
</evidence>
<dbReference type="PANTHER" id="PTHR30040">
    <property type="entry name" value="THIAMINE BIOSYNTHESIS LIPOPROTEIN APBE"/>
    <property type="match status" value="1"/>
</dbReference>
<dbReference type="PANTHER" id="PTHR30040:SF2">
    <property type="entry name" value="FAD:PROTEIN FMN TRANSFERASE"/>
    <property type="match status" value="1"/>
</dbReference>
<dbReference type="InterPro" id="IPR003374">
    <property type="entry name" value="ApbE-like_sf"/>
</dbReference>